<evidence type="ECO:0000313" key="2">
    <source>
        <dbReference type="EMBL" id="MDS0261015.1"/>
    </source>
</evidence>
<keyword evidence="3" id="KW-1185">Reference proteome</keyword>
<keyword evidence="1" id="KW-0812">Transmembrane</keyword>
<name>A0ABU2FFH3_9EURY</name>
<reference evidence="2 3" key="1">
    <citation type="submission" date="2022-06" db="EMBL/GenBank/DDBJ databases">
        <title>Haloarcula sp. a new haloarchaeum isolate from saline soil.</title>
        <authorList>
            <person name="Strakova D."/>
            <person name="Galisteo C."/>
            <person name="Sanchez-Porro C."/>
            <person name="Ventosa A."/>
        </authorList>
    </citation>
    <scope>NUCLEOTIDE SEQUENCE [LARGE SCALE GENOMIC DNA]</scope>
    <source>
        <strain evidence="2 3">S1CR25-12</strain>
    </source>
</reference>
<sequence length="276" mass="29339">MSGKFSRGLAVADGSLDMFRANPHLAVLPLCSLLLVGSGFAVAAGIAFHYGLVASLLTNDFLQYTALFVSIALTSSLGTFFNAAVAHCAFRYFDGEDPTVEEGLRAAWEARRAIAVWALTSATLGTVLYILDDKFGFLGSAARLVFDLAWSLLTFFVVPVIIVEDTTNIRSILQESGATFKETWGESVTASLSVSLVTLPVVLVGVACLAGAYFTTNGPTAWLLGTIGLLAVVAGIVASQVLGMVARVALYEYATKDHRVGPFDRRDPSEIFPDSP</sequence>
<dbReference type="RefSeq" id="WP_310920802.1">
    <property type="nucleotide sequence ID" value="NZ_JAMQON010000005.1"/>
</dbReference>
<organism evidence="2 3">
    <name type="scientific">Haloarcula saliterrae</name>
    <dbReference type="NCBI Taxonomy" id="2950534"/>
    <lineage>
        <taxon>Archaea</taxon>
        <taxon>Methanobacteriati</taxon>
        <taxon>Methanobacteriota</taxon>
        <taxon>Stenosarchaea group</taxon>
        <taxon>Halobacteria</taxon>
        <taxon>Halobacteriales</taxon>
        <taxon>Haloarculaceae</taxon>
        <taxon>Haloarcula</taxon>
    </lineage>
</organism>
<dbReference type="Proteomes" id="UP001259659">
    <property type="component" value="Unassembled WGS sequence"/>
</dbReference>
<dbReference type="Pfam" id="PF19656">
    <property type="entry name" value="DUF6159"/>
    <property type="match status" value="1"/>
</dbReference>
<dbReference type="EMBL" id="JAMQON010000005">
    <property type="protein sequence ID" value="MDS0261015.1"/>
    <property type="molecule type" value="Genomic_DNA"/>
</dbReference>
<feature type="transmembrane region" description="Helical" evidence="1">
    <location>
        <begin position="114"/>
        <end position="131"/>
    </location>
</feature>
<accession>A0ABU2FFH3</accession>
<feature type="transmembrane region" description="Helical" evidence="1">
    <location>
        <begin position="143"/>
        <end position="163"/>
    </location>
</feature>
<evidence type="ECO:0000256" key="1">
    <source>
        <dbReference type="SAM" id="Phobius"/>
    </source>
</evidence>
<evidence type="ECO:0000313" key="3">
    <source>
        <dbReference type="Proteomes" id="UP001259659"/>
    </source>
</evidence>
<protein>
    <submittedName>
        <fullName evidence="2">DUF6159 family protein</fullName>
    </submittedName>
</protein>
<comment type="caution">
    <text evidence="2">The sequence shown here is derived from an EMBL/GenBank/DDBJ whole genome shotgun (WGS) entry which is preliminary data.</text>
</comment>
<feature type="transmembrane region" description="Helical" evidence="1">
    <location>
        <begin position="190"/>
        <end position="215"/>
    </location>
</feature>
<feature type="transmembrane region" description="Helical" evidence="1">
    <location>
        <begin position="221"/>
        <end position="250"/>
    </location>
</feature>
<dbReference type="InterPro" id="IPR046157">
    <property type="entry name" value="DUF6159"/>
</dbReference>
<keyword evidence="1" id="KW-0472">Membrane</keyword>
<feature type="transmembrane region" description="Helical" evidence="1">
    <location>
        <begin position="67"/>
        <end position="93"/>
    </location>
</feature>
<keyword evidence="1" id="KW-1133">Transmembrane helix</keyword>
<gene>
    <name evidence="2" type="ORF">NDI56_16565</name>
</gene>
<proteinExistence type="predicted"/>